<dbReference type="AlphaFoldDB" id="A0A5E4QTU3"/>
<organism evidence="1 2">
    <name type="scientific">Leptidea sinapis</name>
    <dbReference type="NCBI Taxonomy" id="189913"/>
    <lineage>
        <taxon>Eukaryota</taxon>
        <taxon>Metazoa</taxon>
        <taxon>Ecdysozoa</taxon>
        <taxon>Arthropoda</taxon>
        <taxon>Hexapoda</taxon>
        <taxon>Insecta</taxon>
        <taxon>Pterygota</taxon>
        <taxon>Neoptera</taxon>
        <taxon>Endopterygota</taxon>
        <taxon>Lepidoptera</taxon>
        <taxon>Glossata</taxon>
        <taxon>Ditrysia</taxon>
        <taxon>Papilionoidea</taxon>
        <taxon>Pieridae</taxon>
        <taxon>Dismorphiinae</taxon>
        <taxon>Leptidea</taxon>
    </lineage>
</organism>
<reference evidence="1 2" key="1">
    <citation type="submission" date="2017-07" db="EMBL/GenBank/DDBJ databases">
        <authorList>
            <person name="Talla V."/>
            <person name="Backstrom N."/>
        </authorList>
    </citation>
    <scope>NUCLEOTIDE SEQUENCE [LARGE SCALE GENOMIC DNA]</scope>
</reference>
<name>A0A5E4QTU3_9NEOP</name>
<keyword evidence="2" id="KW-1185">Reference proteome</keyword>
<protein>
    <submittedName>
        <fullName evidence="1">Uncharacterized protein</fullName>
    </submittedName>
</protein>
<evidence type="ECO:0000313" key="2">
    <source>
        <dbReference type="Proteomes" id="UP000324832"/>
    </source>
</evidence>
<sequence>MYVRVLRNCLRPQCWVEGVSNAPRILPEGHRQDSSTQSLRFYTMKAKINTGRGRRGERALTWRRLGRVQRGGAWLQGQGEARAR</sequence>
<proteinExistence type="predicted"/>
<gene>
    <name evidence="1" type="ORF">LSINAPIS_LOCUS12118</name>
</gene>
<dbReference type="Proteomes" id="UP000324832">
    <property type="component" value="Unassembled WGS sequence"/>
</dbReference>
<accession>A0A5E4QTU3</accession>
<evidence type="ECO:0000313" key="1">
    <source>
        <dbReference type="EMBL" id="VVD01776.1"/>
    </source>
</evidence>
<dbReference type="EMBL" id="FZQP02005554">
    <property type="protein sequence ID" value="VVD01776.1"/>
    <property type="molecule type" value="Genomic_DNA"/>
</dbReference>